<dbReference type="EMBL" id="CAADRP010001952">
    <property type="protein sequence ID" value="VFU57628.1"/>
    <property type="molecule type" value="Genomic_DNA"/>
</dbReference>
<protein>
    <submittedName>
        <fullName evidence="1">Uncharacterized protein</fullName>
    </submittedName>
</protein>
<dbReference type="AlphaFoldDB" id="A0A6N2N9A0"/>
<organism evidence="1">
    <name type="scientific">Salix viminalis</name>
    <name type="common">Common osier</name>
    <name type="synonym">Basket willow</name>
    <dbReference type="NCBI Taxonomy" id="40686"/>
    <lineage>
        <taxon>Eukaryota</taxon>
        <taxon>Viridiplantae</taxon>
        <taxon>Streptophyta</taxon>
        <taxon>Embryophyta</taxon>
        <taxon>Tracheophyta</taxon>
        <taxon>Spermatophyta</taxon>
        <taxon>Magnoliopsida</taxon>
        <taxon>eudicotyledons</taxon>
        <taxon>Gunneridae</taxon>
        <taxon>Pentapetalae</taxon>
        <taxon>rosids</taxon>
        <taxon>fabids</taxon>
        <taxon>Malpighiales</taxon>
        <taxon>Salicaceae</taxon>
        <taxon>Saliceae</taxon>
        <taxon>Salix</taxon>
    </lineage>
</organism>
<sequence>MFYLDRAWISFAALELKFAWHVQMYKCLQVQGLDVKASLCSLHCYNAIHEKMQPSIARSMKEIDGFIIRNLVLLQRQHG</sequence>
<reference evidence="1" key="1">
    <citation type="submission" date="2019-03" db="EMBL/GenBank/DDBJ databases">
        <authorList>
            <person name="Mank J."/>
            <person name="Almeida P."/>
        </authorList>
    </citation>
    <scope>NUCLEOTIDE SEQUENCE</scope>
    <source>
        <strain evidence="1">78183</strain>
    </source>
</reference>
<proteinExistence type="predicted"/>
<accession>A0A6N2N9A0</accession>
<name>A0A6N2N9A0_SALVM</name>
<evidence type="ECO:0000313" key="1">
    <source>
        <dbReference type="EMBL" id="VFU57628.1"/>
    </source>
</evidence>
<gene>
    <name evidence="1" type="ORF">SVIM_LOCUS416577</name>
</gene>